<proteinExistence type="predicted"/>
<organism evidence="2 3">
    <name type="scientific">Rhodovulum kholense</name>
    <dbReference type="NCBI Taxonomy" id="453584"/>
    <lineage>
        <taxon>Bacteria</taxon>
        <taxon>Pseudomonadati</taxon>
        <taxon>Pseudomonadota</taxon>
        <taxon>Alphaproteobacteria</taxon>
        <taxon>Rhodobacterales</taxon>
        <taxon>Paracoccaceae</taxon>
        <taxon>Rhodovulum</taxon>
    </lineage>
</organism>
<evidence type="ECO:0000313" key="3">
    <source>
        <dbReference type="Proteomes" id="UP000244037"/>
    </source>
</evidence>
<dbReference type="SUPFAM" id="SSF57783">
    <property type="entry name" value="Zinc beta-ribbon"/>
    <property type="match status" value="1"/>
</dbReference>
<dbReference type="Pfam" id="PF08273">
    <property type="entry name" value="Zn_Ribbon_Prim"/>
    <property type="match status" value="1"/>
</dbReference>
<feature type="domain" description="DNA primase/helicase Gp4 N-terminal Bacteriophage T7-like" evidence="1">
    <location>
        <begin position="36"/>
        <end position="70"/>
    </location>
</feature>
<dbReference type="OrthoDB" id="9811157at2"/>
<dbReference type="Proteomes" id="UP000244037">
    <property type="component" value="Unassembled WGS sequence"/>
</dbReference>
<protein>
    <submittedName>
        <fullName evidence="2">Primase-helicase-like zinc-binding protein</fullName>
    </submittedName>
</protein>
<dbReference type="AlphaFoldDB" id="A0A8E2VHF7"/>
<dbReference type="GO" id="GO:0004386">
    <property type="term" value="F:helicase activity"/>
    <property type="evidence" value="ECO:0007669"/>
    <property type="project" value="UniProtKB-KW"/>
</dbReference>
<dbReference type="Gene3D" id="3.90.580.10">
    <property type="entry name" value="Zinc finger, CHC2-type domain"/>
    <property type="match status" value="1"/>
</dbReference>
<keyword evidence="2" id="KW-0378">Hydrolase</keyword>
<sequence>MTPREDPRLAEARALPIGEVAERLGIAGLKPPQAIERVGPCPVCGGRDRFGINTARNVYNCRHCGGGDAIALVELVKGCDFRAALDWLMGAREVEIDPAELARRKAAREKDARERSKQAEAARRNAIAQARAIWQACRPAEDSPVRDYLARRGITKALLPALPDCLRFHPDLPYMVPAAGNRGSWREIHRGPAMVALVQAPGGRGSGIHRTWLDLGQPKGKAVITHDGETLAAKKTLGSVKGGAIRLARSQGTRAMVVGEGIETTLTALVAGGLPGAAYWAGISLGNMAGRRITRGKGMRYAGMPDLDDLQAWLPPAGVEHLVFIQDGDSDPRSTRAQLLSGLRRARARVPSVQRISIVHAGEGRDLNDVLMGDDT</sequence>
<dbReference type="InterPro" id="IPR013237">
    <property type="entry name" value="Phage_T7_Gp4_N"/>
</dbReference>
<name>A0A8E2VHF7_9RHOB</name>
<accession>A0A8E2VHF7</accession>
<dbReference type="GO" id="GO:0008270">
    <property type="term" value="F:zinc ion binding"/>
    <property type="evidence" value="ECO:0007669"/>
    <property type="project" value="InterPro"/>
</dbReference>
<keyword evidence="2" id="KW-0067">ATP-binding</keyword>
<keyword evidence="3" id="KW-1185">Reference proteome</keyword>
<dbReference type="GO" id="GO:0003677">
    <property type="term" value="F:DNA binding"/>
    <property type="evidence" value="ECO:0007669"/>
    <property type="project" value="InterPro"/>
</dbReference>
<dbReference type="InterPro" id="IPR055570">
    <property type="entry name" value="DUF7146"/>
</dbReference>
<evidence type="ECO:0000313" key="2">
    <source>
        <dbReference type="EMBL" id="PTW45679.1"/>
    </source>
</evidence>
<keyword evidence="2" id="KW-0347">Helicase</keyword>
<keyword evidence="2" id="KW-0547">Nucleotide-binding</keyword>
<dbReference type="InterPro" id="IPR036977">
    <property type="entry name" value="DNA_primase_Znf_CHC2"/>
</dbReference>
<dbReference type="RefSeq" id="WP_108028130.1">
    <property type="nucleotide sequence ID" value="NZ_QAYC01000013.1"/>
</dbReference>
<comment type="caution">
    <text evidence="2">The sequence shown here is derived from an EMBL/GenBank/DDBJ whole genome shotgun (WGS) entry which is preliminary data.</text>
</comment>
<dbReference type="SMART" id="SM00778">
    <property type="entry name" value="Prim_Zn_Ribbon"/>
    <property type="match status" value="1"/>
</dbReference>
<reference evidence="2 3" key="1">
    <citation type="submission" date="2018-04" db="EMBL/GenBank/DDBJ databases">
        <title>Genomic Encyclopedia of Archaeal and Bacterial Type Strains, Phase II (KMG-II): from individual species to whole genera.</title>
        <authorList>
            <person name="Goeker M."/>
        </authorList>
    </citation>
    <scope>NUCLEOTIDE SEQUENCE [LARGE SCALE GENOMIC DNA]</scope>
    <source>
        <strain evidence="2 3">DSM 19783</strain>
    </source>
</reference>
<dbReference type="GO" id="GO:0006260">
    <property type="term" value="P:DNA replication"/>
    <property type="evidence" value="ECO:0007669"/>
    <property type="project" value="InterPro"/>
</dbReference>
<evidence type="ECO:0000259" key="1">
    <source>
        <dbReference type="SMART" id="SM00778"/>
    </source>
</evidence>
<dbReference type="Pfam" id="PF23639">
    <property type="entry name" value="DUF7146"/>
    <property type="match status" value="1"/>
</dbReference>
<gene>
    <name evidence="2" type="ORF">C8N38_11380</name>
</gene>
<dbReference type="EMBL" id="QAYC01000013">
    <property type="protein sequence ID" value="PTW45679.1"/>
    <property type="molecule type" value="Genomic_DNA"/>
</dbReference>